<sequence length="535" mass="57750">MSVRLFSFLCLVIAARYSDALSVQRRSEHYVKLPVVHSTNRQVFSKVYEDKRAIATVPLAKRADVAYYAKLNIGTPPQPVFVQLDTGSFELWVNPNCARLRGTSDVRFCRAVGHYNSSSSSTAVKLSTTKTLRYGIGSADIQYVVDTLGLAGTDALLKDVQFGVATDTEDEFSGILGIGHGENVTIRYKNLVDQLADQGVTNTKAFSLALGSKSEEEGVIIFGGLDTSKFTGTLQTQPIIPARNAPDGVPRYWIDMQSLSITPPDGSTRQYPNTSMAVFLDSGATLTLLPTRLAAAIAADFEADATDSSGFYPVDCKFNNQPGTLNFAFAGVTIRVPYREVVREIQTAFGISCYLGISPSEDFVLLGDTMLRSVYAVFDQTNDAIHIAQYSNCGSSEQEITTQMDLGKVKGNCEAPDFRAANANSDPLAPGGTGAEANDSPDSSASTWKGVCRIHCKLVTGLPIAVQGKCEVPKRFVIASIGLGFVLLDDRLRVNGLGLPLGARGPFQDSEDIEPSNIETPGKRHPIFRVLGIRD</sequence>
<comment type="caution">
    <text evidence="1">The sequence shown here is derived from an EMBL/GenBank/DDBJ whole genome shotgun (WGS) entry which is preliminary data.</text>
</comment>
<organism evidence="1 2">
    <name type="scientific">Xylaria curta</name>
    <dbReference type="NCBI Taxonomy" id="42375"/>
    <lineage>
        <taxon>Eukaryota</taxon>
        <taxon>Fungi</taxon>
        <taxon>Dikarya</taxon>
        <taxon>Ascomycota</taxon>
        <taxon>Pezizomycotina</taxon>
        <taxon>Sordariomycetes</taxon>
        <taxon>Xylariomycetidae</taxon>
        <taxon>Xylariales</taxon>
        <taxon>Xylariaceae</taxon>
        <taxon>Xylaria</taxon>
    </lineage>
</organism>
<evidence type="ECO:0000313" key="2">
    <source>
        <dbReference type="Proteomes" id="UP001143856"/>
    </source>
</evidence>
<protein>
    <submittedName>
        <fullName evidence="1">Uncharacterized protein</fullName>
    </submittedName>
</protein>
<evidence type="ECO:0000313" key="1">
    <source>
        <dbReference type="EMBL" id="KAJ2995590.1"/>
    </source>
</evidence>
<dbReference type="Proteomes" id="UP001143856">
    <property type="component" value="Unassembled WGS sequence"/>
</dbReference>
<accession>A0ACC1PNQ0</accession>
<gene>
    <name evidence="1" type="ORF">NUW58_g1235</name>
</gene>
<dbReference type="EMBL" id="JAPDGR010000128">
    <property type="protein sequence ID" value="KAJ2995590.1"/>
    <property type="molecule type" value="Genomic_DNA"/>
</dbReference>
<proteinExistence type="predicted"/>
<name>A0ACC1PNQ0_9PEZI</name>
<reference evidence="1" key="1">
    <citation type="submission" date="2022-10" db="EMBL/GenBank/DDBJ databases">
        <title>Genome Sequence of Xylaria curta.</title>
        <authorList>
            <person name="Buettner E."/>
        </authorList>
    </citation>
    <scope>NUCLEOTIDE SEQUENCE</scope>
    <source>
        <strain evidence="1">Babe10</strain>
    </source>
</reference>
<keyword evidence="2" id="KW-1185">Reference proteome</keyword>